<sequence>MSGWRRPCPRRWGS</sequence>
<reference evidence="1" key="2">
    <citation type="journal article" date="2015" name="Data Brief">
        <title>Shoot transcriptome of the giant reed, Arundo donax.</title>
        <authorList>
            <person name="Barrero R.A."/>
            <person name="Guerrero F.D."/>
            <person name="Moolhuijzen P."/>
            <person name="Goolsby J.A."/>
            <person name="Tidwell J."/>
            <person name="Bellgard S.E."/>
            <person name="Bellgard M.I."/>
        </authorList>
    </citation>
    <scope>NUCLEOTIDE SEQUENCE</scope>
    <source>
        <tissue evidence="1">Shoot tissue taken approximately 20 cm above the soil surface</tissue>
    </source>
</reference>
<evidence type="ECO:0000313" key="1">
    <source>
        <dbReference type="EMBL" id="JAE32209.1"/>
    </source>
</evidence>
<reference evidence="1" key="1">
    <citation type="submission" date="2014-09" db="EMBL/GenBank/DDBJ databases">
        <authorList>
            <person name="Magalhaes I.L.F."/>
            <person name="Oliveira U."/>
            <person name="Santos F.R."/>
            <person name="Vidigal T.H.D.A."/>
            <person name="Brescovit A.D."/>
            <person name="Santos A.J."/>
        </authorList>
    </citation>
    <scope>NUCLEOTIDE SEQUENCE</scope>
    <source>
        <tissue evidence="1">Shoot tissue taken approximately 20 cm above the soil surface</tissue>
    </source>
</reference>
<protein>
    <submittedName>
        <fullName evidence="1">Uncharacterized protein</fullName>
    </submittedName>
</protein>
<dbReference type="EMBL" id="GBRH01165687">
    <property type="protein sequence ID" value="JAE32209.1"/>
    <property type="molecule type" value="Transcribed_RNA"/>
</dbReference>
<organism evidence="1">
    <name type="scientific">Arundo donax</name>
    <name type="common">Giant reed</name>
    <name type="synonym">Donax arundinaceus</name>
    <dbReference type="NCBI Taxonomy" id="35708"/>
    <lineage>
        <taxon>Eukaryota</taxon>
        <taxon>Viridiplantae</taxon>
        <taxon>Streptophyta</taxon>
        <taxon>Embryophyta</taxon>
        <taxon>Tracheophyta</taxon>
        <taxon>Spermatophyta</taxon>
        <taxon>Magnoliopsida</taxon>
        <taxon>Liliopsida</taxon>
        <taxon>Poales</taxon>
        <taxon>Poaceae</taxon>
        <taxon>PACMAD clade</taxon>
        <taxon>Arundinoideae</taxon>
        <taxon>Arundineae</taxon>
        <taxon>Arundo</taxon>
    </lineage>
</organism>
<proteinExistence type="predicted"/>
<accession>A0A0A9H8S6</accession>
<name>A0A0A9H8S6_ARUDO</name>